<feature type="transmembrane region" description="Helical" evidence="1">
    <location>
        <begin position="35"/>
        <end position="57"/>
    </location>
</feature>
<dbReference type="Proteomes" id="UP000469440">
    <property type="component" value="Unassembled WGS sequence"/>
</dbReference>
<keyword evidence="1" id="KW-0812">Transmembrane</keyword>
<keyword evidence="3" id="KW-1185">Reference proteome</keyword>
<evidence type="ECO:0000256" key="1">
    <source>
        <dbReference type="SAM" id="Phobius"/>
    </source>
</evidence>
<evidence type="ECO:0000313" key="2">
    <source>
        <dbReference type="EMBL" id="MVB09789.1"/>
    </source>
</evidence>
<dbReference type="AlphaFoldDB" id="A0A6N8HVT7"/>
<protein>
    <submittedName>
        <fullName evidence="2">Uncharacterized protein</fullName>
    </submittedName>
</protein>
<name>A0A6N8HVT7_9FIRM</name>
<reference evidence="2 3" key="1">
    <citation type="submission" date="2019-09" db="EMBL/GenBank/DDBJ databases">
        <title>Genome sequence of Clostridium sp. EA1.</title>
        <authorList>
            <person name="Poehlein A."/>
            <person name="Bengelsdorf F.R."/>
            <person name="Daniel R."/>
        </authorList>
    </citation>
    <scope>NUCLEOTIDE SEQUENCE [LARGE SCALE GENOMIC DNA]</scope>
    <source>
        <strain evidence="2 3">EA1</strain>
    </source>
</reference>
<keyword evidence="1" id="KW-0472">Membrane</keyword>
<gene>
    <name evidence="2" type="ORF">CAFE_04540</name>
</gene>
<keyword evidence="1" id="KW-1133">Transmembrane helix</keyword>
<proteinExistence type="predicted"/>
<dbReference type="EMBL" id="VWXL01000014">
    <property type="protein sequence ID" value="MVB09789.1"/>
    <property type="molecule type" value="Genomic_DNA"/>
</dbReference>
<accession>A0A6N8HVT7</accession>
<sequence>MHWKKMIAPIVITVAAVAVFLLWLLGFAMAPGLPVPYKIIAGLIPAALIGVAVFVLAERIKEIRSGEEDDLGKY</sequence>
<feature type="transmembrane region" description="Helical" evidence="1">
    <location>
        <begin position="7"/>
        <end position="29"/>
    </location>
</feature>
<organism evidence="2 3">
    <name type="scientific">Caproicibacter fermentans</name>
    <dbReference type="NCBI Taxonomy" id="2576756"/>
    <lineage>
        <taxon>Bacteria</taxon>
        <taxon>Bacillati</taxon>
        <taxon>Bacillota</taxon>
        <taxon>Clostridia</taxon>
        <taxon>Eubacteriales</taxon>
        <taxon>Acutalibacteraceae</taxon>
        <taxon>Caproicibacter</taxon>
    </lineage>
</organism>
<dbReference type="RefSeq" id="WP_156989682.1">
    <property type="nucleotide sequence ID" value="NZ_VWXL01000014.1"/>
</dbReference>
<comment type="caution">
    <text evidence="2">The sequence shown here is derived from an EMBL/GenBank/DDBJ whole genome shotgun (WGS) entry which is preliminary data.</text>
</comment>
<evidence type="ECO:0000313" key="3">
    <source>
        <dbReference type="Proteomes" id="UP000469440"/>
    </source>
</evidence>